<sequence>MTQTTSNALNKLQQGTNAMQNMASNMQQIANPLQGQTTNQNSEQQIGNTNQSNQL</sequence>
<dbReference type="EMBL" id="BMJD01000012">
    <property type="protein sequence ID" value="GGB41857.1"/>
    <property type="molecule type" value="Genomic_DNA"/>
</dbReference>
<gene>
    <name evidence="2" type="ORF">GCM10011409_19240</name>
</gene>
<proteinExistence type="predicted"/>
<dbReference type="AlphaFoldDB" id="A0A9W5TX51"/>
<protein>
    <submittedName>
        <fullName evidence="2">Uncharacterized protein</fullName>
    </submittedName>
</protein>
<organism evidence="2 3">
    <name type="scientific">Lentibacillus populi</name>
    <dbReference type="NCBI Taxonomy" id="1827502"/>
    <lineage>
        <taxon>Bacteria</taxon>
        <taxon>Bacillati</taxon>
        <taxon>Bacillota</taxon>
        <taxon>Bacilli</taxon>
        <taxon>Bacillales</taxon>
        <taxon>Bacillaceae</taxon>
        <taxon>Lentibacillus</taxon>
    </lineage>
</organism>
<evidence type="ECO:0000313" key="2">
    <source>
        <dbReference type="EMBL" id="GGB41857.1"/>
    </source>
</evidence>
<evidence type="ECO:0000256" key="1">
    <source>
        <dbReference type="SAM" id="MobiDB-lite"/>
    </source>
</evidence>
<feature type="region of interest" description="Disordered" evidence="1">
    <location>
        <begin position="1"/>
        <end position="55"/>
    </location>
</feature>
<name>A0A9W5TX51_9BACI</name>
<keyword evidence="3" id="KW-1185">Reference proteome</keyword>
<evidence type="ECO:0000313" key="3">
    <source>
        <dbReference type="Proteomes" id="UP000621492"/>
    </source>
</evidence>
<dbReference type="Proteomes" id="UP000621492">
    <property type="component" value="Unassembled WGS sequence"/>
</dbReference>
<comment type="caution">
    <text evidence="2">The sequence shown here is derived from an EMBL/GenBank/DDBJ whole genome shotgun (WGS) entry which is preliminary data.</text>
</comment>
<reference evidence="2" key="2">
    <citation type="submission" date="2020-09" db="EMBL/GenBank/DDBJ databases">
        <authorList>
            <person name="Sun Q."/>
            <person name="Zhou Y."/>
        </authorList>
    </citation>
    <scope>NUCLEOTIDE SEQUENCE</scope>
    <source>
        <strain evidence="2">CGMCC 1.15454</strain>
    </source>
</reference>
<accession>A0A9W5TX51</accession>
<reference evidence="2" key="1">
    <citation type="journal article" date="2014" name="Int. J. Syst. Evol. Microbiol.">
        <title>Complete genome sequence of Corynebacterium casei LMG S-19264T (=DSM 44701T), isolated from a smear-ripened cheese.</title>
        <authorList>
            <consortium name="US DOE Joint Genome Institute (JGI-PGF)"/>
            <person name="Walter F."/>
            <person name="Albersmeier A."/>
            <person name="Kalinowski J."/>
            <person name="Ruckert C."/>
        </authorList>
    </citation>
    <scope>NUCLEOTIDE SEQUENCE</scope>
    <source>
        <strain evidence="2">CGMCC 1.15454</strain>
    </source>
</reference>